<evidence type="ECO:0000313" key="3">
    <source>
        <dbReference type="EMBL" id="BAL59572.1"/>
    </source>
</evidence>
<dbReference type="MEROPS" id="C26.955"/>
<dbReference type="GO" id="GO:0000162">
    <property type="term" value="P:L-tryptophan biosynthetic process"/>
    <property type="evidence" value="ECO:0007669"/>
    <property type="project" value="TreeGrafter"/>
</dbReference>
<sequence>MITTIRLRTTWPSIFGELGAEVIVRRNDAMTLGEVRELAPDRIVLSPGPGTPESRRDFGICSEILQEISPTVPTLGVCLGHQGIATVFGGRVRRAGRIMHGKASRIFHDGQGSFVGLPQGFVAARYHSLVIDRNGLPDDLVITALSDDGEIMAVRHRRFPIEGLQFHPESVLTEHGREILRNFLEGVTLR</sequence>
<dbReference type="InterPro" id="IPR017926">
    <property type="entry name" value="GATASE"/>
</dbReference>
<feature type="domain" description="Glutamine amidotransferase" evidence="2">
    <location>
        <begin position="15"/>
        <end position="184"/>
    </location>
</feature>
<dbReference type="SUPFAM" id="SSF52317">
    <property type="entry name" value="Class I glutamine amidotransferase-like"/>
    <property type="match status" value="1"/>
</dbReference>
<organism evidence="3">
    <name type="scientific">Acetithermum autotrophicum</name>
    <dbReference type="NCBI Taxonomy" id="1446466"/>
    <lineage>
        <taxon>Bacteria</taxon>
        <taxon>Candidatus Bipolaricaulota</taxon>
        <taxon>Candidatus Acetithermum</taxon>
    </lineage>
</organism>
<keyword evidence="1" id="KW-0315">Glutamine amidotransferase</keyword>
<evidence type="ECO:0000256" key="1">
    <source>
        <dbReference type="ARBA" id="ARBA00022962"/>
    </source>
</evidence>
<protein>
    <submittedName>
        <fullName evidence="3">Anthranilate synthase component II</fullName>
    </submittedName>
</protein>
<gene>
    <name evidence="3" type="ORF">HGMM_OP4C208</name>
</gene>
<dbReference type="CDD" id="cd01743">
    <property type="entry name" value="GATase1_Anthranilate_Synthase"/>
    <property type="match status" value="1"/>
</dbReference>
<dbReference type="FunFam" id="3.40.50.880:FF:000003">
    <property type="entry name" value="Anthranilate synthase component II"/>
    <property type="match status" value="1"/>
</dbReference>
<dbReference type="GO" id="GO:0004049">
    <property type="term" value="F:anthranilate synthase activity"/>
    <property type="evidence" value="ECO:0007669"/>
    <property type="project" value="TreeGrafter"/>
</dbReference>
<dbReference type="Pfam" id="PF00117">
    <property type="entry name" value="GATase"/>
    <property type="match status" value="1"/>
</dbReference>
<dbReference type="PROSITE" id="PS51273">
    <property type="entry name" value="GATASE_TYPE_1"/>
    <property type="match status" value="1"/>
</dbReference>
<evidence type="ECO:0000259" key="2">
    <source>
        <dbReference type="Pfam" id="PF00117"/>
    </source>
</evidence>
<dbReference type="PANTHER" id="PTHR43418:SF4">
    <property type="entry name" value="MULTIFUNCTIONAL TRYPTOPHAN BIOSYNTHESIS PROTEIN"/>
    <property type="match status" value="1"/>
</dbReference>
<dbReference type="EMBL" id="AP011803">
    <property type="protein sequence ID" value="BAL59572.1"/>
    <property type="molecule type" value="Genomic_DNA"/>
</dbReference>
<reference evidence="3" key="2">
    <citation type="journal article" date="2012" name="PLoS ONE">
        <title>A Deeply Branching Thermophilic Bacterium with an Ancient Acetyl-CoA Pathway Dominates a Subsurface Ecosystem.</title>
        <authorList>
            <person name="Takami H."/>
            <person name="Noguchi H."/>
            <person name="Takaki Y."/>
            <person name="Uchiyama I."/>
            <person name="Toyoda A."/>
            <person name="Nishi S."/>
            <person name="Chee G.-J."/>
            <person name="Arai W."/>
            <person name="Nunoura T."/>
            <person name="Itoh T."/>
            <person name="Hattori M."/>
            <person name="Takai K."/>
        </authorList>
    </citation>
    <scope>NUCLEOTIDE SEQUENCE</scope>
</reference>
<dbReference type="PRINTS" id="PR00099">
    <property type="entry name" value="CPSGATASE"/>
</dbReference>
<dbReference type="GO" id="GO:0005829">
    <property type="term" value="C:cytosol"/>
    <property type="evidence" value="ECO:0007669"/>
    <property type="project" value="TreeGrafter"/>
</dbReference>
<dbReference type="PRINTS" id="PR00097">
    <property type="entry name" value="ANTSNTHASEII"/>
</dbReference>
<reference evidence="3" key="1">
    <citation type="journal article" date="2005" name="Environ. Microbiol.">
        <title>Genetic and functional properties of uncultivated thermophilic crenarchaeotes from a subsurface gold mine as revealed by analysis of genome fragments.</title>
        <authorList>
            <person name="Nunoura T."/>
            <person name="Hirayama H."/>
            <person name="Takami H."/>
            <person name="Oida H."/>
            <person name="Nishi S."/>
            <person name="Shimamura S."/>
            <person name="Suzuki Y."/>
            <person name="Inagaki F."/>
            <person name="Takai K."/>
            <person name="Nealson K.H."/>
            <person name="Horikoshi K."/>
        </authorList>
    </citation>
    <scope>NUCLEOTIDE SEQUENCE</scope>
</reference>
<dbReference type="InterPro" id="IPR029062">
    <property type="entry name" value="Class_I_gatase-like"/>
</dbReference>
<dbReference type="Gene3D" id="3.40.50.880">
    <property type="match status" value="1"/>
</dbReference>
<proteinExistence type="predicted"/>
<dbReference type="InterPro" id="IPR050472">
    <property type="entry name" value="Anth_synth/Amidotransfase"/>
</dbReference>
<accession>H5SVE3</accession>
<dbReference type="PANTHER" id="PTHR43418">
    <property type="entry name" value="MULTIFUNCTIONAL TRYPTOPHAN BIOSYNTHESIS PROTEIN-RELATED"/>
    <property type="match status" value="1"/>
</dbReference>
<name>H5SVE3_ACEAU</name>
<dbReference type="AlphaFoldDB" id="H5SVE3"/>
<dbReference type="NCBIfam" id="TIGR00566">
    <property type="entry name" value="trpG_papA"/>
    <property type="match status" value="1"/>
</dbReference>
<dbReference type="PRINTS" id="PR00096">
    <property type="entry name" value="GATASE"/>
</dbReference>
<dbReference type="InterPro" id="IPR006221">
    <property type="entry name" value="TrpG/PapA_dom"/>
</dbReference>